<keyword evidence="2" id="KW-1133">Transmembrane helix</keyword>
<feature type="region of interest" description="Disordered" evidence="1">
    <location>
        <begin position="1"/>
        <end position="22"/>
    </location>
</feature>
<evidence type="ECO:0000256" key="1">
    <source>
        <dbReference type="SAM" id="MobiDB-lite"/>
    </source>
</evidence>
<keyword evidence="2" id="KW-0812">Transmembrane</keyword>
<reference evidence="3" key="1">
    <citation type="submission" date="2022-05" db="EMBL/GenBank/DDBJ databases">
        <title>Sphingomonas sp. strain MG17 Genome sequencing and assembly.</title>
        <authorList>
            <person name="Kim I."/>
        </authorList>
    </citation>
    <scope>NUCLEOTIDE SEQUENCE</scope>
    <source>
        <strain evidence="3">MG17</strain>
    </source>
</reference>
<accession>A0A9X2HJE1</accession>
<comment type="caution">
    <text evidence="3">The sequence shown here is derived from an EMBL/GenBank/DDBJ whole genome shotgun (WGS) entry which is preliminary data.</text>
</comment>
<dbReference type="Proteomes" id="UP001139451">
    <property type="component" value="Unassembled WGS sequence"/>
</dbReference>
<sequence>MTKRHDSSAWTGGDPPNQPEPRWSRYIFVLVPLAVIVMLLLPHGCRPF</sequence>
<gene>
    <name evidence="3" type="ORF">M9978_00810</name>
</gene>
<name>A0A9X2HJE1_9SPHN</name>
<feature type="transmembrane region" description="Helical" evidence="2">
    <location>
        <begin position="23"/>
        <end position="41"/>
    </location>
</feature>
<evidence type="ECO:0000256" key="2">
    <source>
        <dbReference type="SAM" id="Phobius"/>
    </source>
</evidence>
<protein>
    <submittedName>
        <fullName evidence="3">Uncharacterized protein</fullName>
    </submittedName>
</protein>
<evidence type="ECO:0000313" key="4">
    <source>
        <dbReference type="Proteomes" id="UP001139451"/>
    </source>
</evidence>
<dbReference type="AlphaFoldDB" id="A0A9X2HJE1"/>
<organism evidence="3 4">
    <name type="scientific">Sphingomonas tagetis</name>
    <dbReference type="NCBI Taxonomy" id="2949092"/>
    <lineage>
        <taxon>Bacteria</taxon>
        <taxon>Pseudomonadati</taxon>
        <taxon>Pseudomonadota</taxon>
        <taxon>Alphaproteobacteria</taxon>
        <taxon>Sphingomonadales</taxon>
        <taxon>Sphingomonadaceae</taxon>
        <taxon>Sphingomonas</taxon>
    </lineage>
</organism>
<proteinExistence type="predicted"/>
<dbReference type="EMBL" id="JAMLDX010000001">
    <property type="protein sequence ID" value="MCP3728959.1"/>
    <property type="molecule type" value="Genomic_DNA"/>
</dbReference>
<keyword evidence="2" id="KW-0472">Membrane</keyword>
<evidence type="ECO:0000313" key="3">
    <source>
        <dbReference type="EMBL" id="MCP3728959.1"/>
    </source>
</evidence>
<keyword evidence="4" id="KW-1185">Reference proteome</keyword>